<accession>A0ABU4SAF5</accession>
<evidence type="ECO:0000313" key="2">
    <source>
        <dbReference type="Proteomes" id="UP001271890"/>
    </source>
</evidence>
<organism evidence="1 2">
    <name type="scientific">Xenorhabdus santafensis</name>
    <dbReference type="NCBI Taxonomy" id="2582833"/>
    <lineage>
        <taxon>Bacteria</taxon>
        <taxon>Pseudomonadati</taxon>
        <taxon>Pseudomonadota</taxon>
        <taxon>Gammaproteobacteria</taxon>
        <taxon>Enterobacterales</taxon>
        <taxon>Morganellaceae</taxon>
        <taxon>Xenorhabdus</taxon>
    </lineage>
</organism>
<evidence type="ECO:0000313" key="1">
    <source>
        <dbReference type="EMBL" id="MDX7987760.1"/>
    </source>
</evidence>
<dbReference type="Proteomes" id="UP001271890">
    <property type="component" value="Unassembled WGS sequence"/>
</dbReference>
<dbReference type="RefSeq" id="WP_319930181.1">
    <property type="nucleotide sequence ID" value="NZ_VCDN01000040.1"/>
</dbReference>
<protein>
    <submittedName>
        <fullName evidence="1">Uncharacterized protein</fullName>
    </submittedName>
</protein>
<name>A0ABU4SAF5_9GAMM</name>
<sequence>MKNKEFYNGTNFEIQITLKEKEHSEVHIQEAPPYTFSSFNYQGDIFHLDYIEIFANTPNFLIRQTFTSKKNDSELDGFFYTYNNFLIFFDTLSYAMMLVPTKGEAGDKLPLKSAHKGEGE</sequence>
<proteinExistence type="predicted"/>
<reference evidence="2" key="1">
    <citation type="journal article" date="2024" name="Toxins">
        <title>Genome Sequence Analysis of Native Xenorhabdus Strains Isolated from Entomopathogenic Nematodes in Argentina.</title>
        <authorList>
            <person name="Palma L."/>
            <person name="Frizzo L."/>
            <person name="Kaiser S."/>
            <person name="Berry C."/>
            <person name="Caballero P."/>
            <person name="Bode H.B."/>
            <person name="Del Valle E.E."/>
        </authorList>
    </citation>
    <scope>NUCLEOTIDE SEQUENCE [LARGE SCALE GENOMIC DNA]</scope>
    <source>
        <strain evidence="2">12</strain>
    </source>
</reference>
<comment type="caution">
    <text evidence="1">The sequence shown here is derived from an EMBL/GenBank/DDBJ whole genome shotgun (WGS) entry which is preliminary data.</text>
</comment>
<keyword evidence="2" id="KW-1185">Reference proteome</keyword>
<dbReference type="EMBL" id="VCDN01000040">
    <property type="protein sequence ID" value="MDX7987760.1"/>
    <property type="molecule type" value="Genomic_DNA"/>
</dbReference>
<gene>
    <name evidence="1" type="ORF">FE392_10525</name>
</gene>